<protein>
    <recommendedName>
        <fullName evidence="5">DUF3862 domain-containing protein</fullName>
    </recommendedName>
</protein>
<keyword evidence="1 2" id="KW-0732">Signal</keyword>
<evidence type="ECO:0000256" key="1">
    <source>
        <dbReference type="ARBA" id="ARBA00022729"/>
    </source>
</evidence>
<dbReference type="RefSeq" id="WP_204548484.1">
    <property type="nucleotide sequence ID" value="NZ_JAFBFI010000043.1"/>
</dbReference>
<accession>A0ABS2QP98</accession>
<dbReference type="PROSITE" id="PS51257">
    <property type="entry name" value="PROKAR_LIPOPROTEIN"/>
    <property type="match status" value="1"/>
</dbReference>
<keyword evidence="4" id="KW-1185">Reference proteome</keyword>
<dbReference type="EMBL" id="JAFBFI010000043">
    <property type="protein sequence ID" value="MBM7694860.1"/>
    <property type="molecule type" value="Genomic_DNA"/>
</dbReference>
<dbReference type="Gene3D" id="3.30.1450.10">
    <property type="match status" value="1"/>
</dbReference>
<dbReference type="InterPro" id="IPR037873">
    <property type="entry name" value="BamE-like"/>
</dbReference>
<feature type="chain" id="PRO_5046031188" description="DUF3862 domain-containing protein" evidence="2">
    <location>
        <begin position="23"/>
        <end position="109"/>
    </location>
</feature>
<dbReference type="Proteomes" id="UP000823486">
    <property type="component" value="Unassembled WGS sequence"/>
</dbReference>
<gene>
    <name evidence="3" type="ORF">JOC77_004339</name>
</gene>
<evidence type="ECO:0000256" key="2">
    <source>
        <dbReference type="SAM" id="SignalP"/>
    </source>
</evidence>
<evidence type="ECO:0000313" key="4">
    <source>
        <dbReference type="Proteomes" id="UP000823486"/>
    </source>
</evidence>
<reference evidence="3 4" key="1">
    <citation type="submission" date="2021-01" db="EMBL/GenBank/DDBJ databases">
        <title>Genomic Encyclopedia of Type Strains, Phase IV (KMG-IV): sequencing the most valuable type-strain genomes for metagenomic binning, comparative biology and taxonomic classification.</title>
        <authorList>
            <person name="Goeker M."/>
        </authorList>
    </citation>
    <scope>NUCLEOTIDE SEQUENCE [LARGE SCALE GENOMIC DNA]</scope>
    <source>
        <strain evidence="3 4">DSM 105482</strain>
    </source>
</reference>
<evidence type="ECO:0000313" key="3">
    <source>
        <dbReference type="EMBL" id="MBM7694860.1"/>
    </source>
</evidence>
<evidence type="ECO:0008006" key="5">
    <source>
        <dbReference type="Google" id="ProtNLM"/>
    </source>
</evidence>
<organism evidence="3 4">
    <name type="scientific">Peribacillus deserti</name>
    <dbReference type="NCBI Taxonomy" id="673318"/>
    <lineage>
        <taxon>Bacteria</taxon>
        <taxon>Bacillati</taxon>
        <taxon>Bacillota</taxon>
        <taxon>Bacilli</taxon>
        <taxon>Bacillales</taxon>
        <taxon>Bacillaceae</taxon>
        <taxon>Peribacillus</taxon>
    </lineage>
</organism>
<name>A0ABS2QP98_9BACI</name>
<feature type="signal peptide" evidence="2">
    <location>
        <begin position="1"/>
        <end position="22"/>
    </location>
</feature>
<sequence length="109" mass="12138">MYKNLGSLIIVCGLLLSLAACNNSTETKTEETFKPGITLANYAKLKEGMSYQEVINVLGSKGKLISEIGTKNSNGSYQAYYVWDKENKYRVTVKFANDKLRTTEQIGLD</sequence>
<proteinExistence type="predicted"/>
<comment type="caution">
    <text evidence="3">The sequence shown here is derived from an EMBL/GenBank/DDBJ whole genome shotgun (WGS) entry which is preliminary data.</text>
</comment>